<evidence type="ECO:0000256" key="1">
    <source>
        <dbReference type="ARBA" id="ARBA00008276"/>
    </source>
</evidence>
<accession>A0A9P8MKQ2</accession>
<evidence type="ECO:0000256" key="3">
    <source>
        <dbReference type="ARBA" id="ARBA00022723"/>
    </source>
</evidence>
<keyword evidence="2 8" id="KW-0436">Ligase</keyword>
<dbReference type="GO" id="GO:0008841">
    <property type="term" value="F:dihydrofolate synthase activity"/>
    <property type="evidence" value="ECO:0007669"/>
    <property type="project" value="TreeGrafter"/>
</dbReference>
<evidence type="ECO:0000256" key="4">
    <source>
        <dbReference type="ARBA" id="ARBA00022741"/>
    </source>
</evidence>
<dbReference type="InterPro" id="IPR036615">
    <property type="entry name" value="Mur_ligase_C_dom_sf"/>
</dbReference>
<dbReference type="OrthoDB" id="5212574at2759"/>
<keyword evidence="9" id="KW-1185">Reference proteome</keyword>
<organism evidence="8 9">
    <name type="scientific">Hirsutella rhossiliensis</name>
    <dbReference type="NCBI Taxonomy" id="111463"/>
    <lineage>
        <taxon>Eukaryota</taxon>
        <taxon>Fungi</taxon>
        <taxon>Dikarya</taxon>
        <taxon>Ascomycota</taxon>
        <taxon>Pezizomycotina</taxon>
        <taxon>Sordariomycetes</taxon>
        <taxon>Hypocreomycetidae</taxon>
        <taxon>Hypocreales</taxon>
        <taxon>Ophiocordycipitaceae</taxon>
        <taxon>Hirsutella</taxon>
    </lineage>
</organism>
<sequence>MPASKDIKRALARVRAALPVERKVAVARRDIRLGLERISRIVPDQQSWLGVHVGGTNGKGSICALLAGMLKRAGISHGLFVSPAIPEPHNGVIVNGRFVNKRMHRLELVDVDAAYRRAASGWTFAMGEDPGDPTPFELETAAAFRIFETMRVKYGIVEVGMGGATDATNAMRQKSVTVISKIDLDHQSYLGNTIEEIAKVKAGIMRPDVPCVVDDSNPPNVMQVLREQAHIIGTNISLSSKAEPLLADLDLERFSLEPYERENLLCAVLAFQLLFPKLELDIGKLLASKPYLSGRKEKVRVSALTGGTRKQPLLVDGAHNMLGVEALHKHVQGKVRQGREPVTWVMGLSASTTKPFAKMIETLVQPQDNFAFIEYAPMANTPPAVPAEIGRDVAKEVLFDETQLYDGDPSISPALRWACEKAGEGPIVVTGSLYLIGELHKLEGVEAQWKIGTRRPGPSQLWHYTRLSQERALTPEEAREFKRARRHWYLSPKRNATFRSAADGTKPLPWVVPDKVRQHQRTAALHKTQADECAAAISSIEKVLQAGSLDGGQVAAGPAELGQSVQELKRRRDEHLKAYNQAMFRTRGHEVDPDMKTLSYEQIFGKPDKANKGQVVSLLHKHGLDEADIGIASTAASTPESAAPEAPQPSQNTTTNDARQSQPQPRAAPSDRWAENEMLKGRRGS</sequence>
<feature type="compositionally biased region" description="Polar residues" evidence="7">
    <location>
        <begin position="652"/>
        <end position="664"/>
    </location>
</feature>
<dbReference type="GeneID" id="68359916"/>
<dbReference type="GO" id="GO:0004326">
    <property type="term" value="F:tetrahydrofolylpolyglutamate synthase activity"/>
    <property type="evidence" value="ECO:0007669"/>
    <property type="project" value="InterPro"/>
</dbReference>
<keyword evidence="5" id="KW-0067">ATP-binding</keyword>
<dbReference type="SUPFAM" id="SSF53244">
    <property type="entry name" value="MurD-like peptide ligases, peptide-binding domain"/>
    <property type="match status" value="1"/>
</dbReference>
<feature type="compositionally biased region" description="Low complexity" evidence="7">
    <location>
        <begin position="634"/>
        <end position="651"/>
    </location>
</feature>
<dbReference type="Proteomes" id="UP000824596">
    <property type="component" value="Unassembled WGS sequence"/>
</dbReference>
<dbReference type="GO" id="GO:0005524">
    <property type="term" value="F:ATP binding"/>
    <property type="evidence" value="ECO:0007669"/>
    <property type="project" value="UniProtKB-KW"/>
</dbReference>
<dbReference type="Gene3D" id="3.90.190.20">
    <property type="entry name" value="Mur ligase, C-terminal domain"/>
    <property type="match status" value="1"/>
</dbReference>
<dbReference type="InterPro" id="IPR001645">
    <property type="entry name" value="Folylpolyglutamate_synth"/>
</dbReference>
<evidence type="ECO:0000256" key="6">
    <source>
        <dbReference type="ARBA" id="ARBA00022842"/>
    </source>
</evidence>
<dbReference type="GO" id="GO:0005829">
    <property type="term" value="C:cytosol"/>
    <property type="evidence" value="ECO:0007669"/>
    <property type="project" value="TreeGrafter"/>
</dbReference>
<name>A0A9P8MKQ2_9HYPO</name>
<gene>
    <name evidence="8" type="ORF">HRG_10788</name>
</gene>
<evidence type="ECO:0000256" key="2">
    <source>
        <dbReference type="ARBA" id="ARBA00022598"/>
    </source>
</evidence>
<comment type="caution">
    <text evidence="8">The sequence shown here is derived from an EMBL/GenBank/DDBJ whole genome shotgun (WGS) entry which is preliminary data.</text>
</comment>
<dbReference type="AlphaFoldDB" id="A0A9P8MKQ2"/>
<feature type="region of interest" description="Disordered" evidence="7">
    <location>
        <begin position="634"/>
        <end position="685"/>
    </location>
</feature>
<reference evidence="8" key="1">
    <citation type="submission" date="2021-09" db="EMBL/GenBank/DDBJ databases">
        <title>A high-quality genome of the endoparasitic fungus Hirsutella rhossiliensis with a comparison of Hirsutella genomes reveals transposable elements contributing to genome size variation.</title>
        <authorList>
            <person name="Lin R."/>
            <person name="Jiao Y."/>
            <person name="Sun X."/>
            <person name="Ling J."/>
            <person name="Xie B."/>
            <person name="Cheng X."/>
        </authorList>
    </citation>
    <scope>NUCLEOTIDE SEQUENCE</scope>
    <source>
        <strain evidence="8">HR02</strain>
    </source>
</reference>
<keyword evidence="3" id="KW-0479">Metal-binding</keyword>
<dbReference type="GO" id="GO:0046872">
    <property type="term" value="F:metal ion binding"/>
    <property type="evidence" value="ECO:0007669"/>
    <property type="project" value="UniProtKB-KW"/>
</dbReference>
<dbReference type="InterPro" id="IPR018109">
    <property type="entry name" value="Folylpolyglutamate_synth_CS"/>
</dbReference>
<dbReference type="GO" id="GO:0005739">
    <property type="term" value="C:mitochondrion"/>
    <property type="evidence" value="ECO:0007669"/>
    <property type="project" value="TreeGrafter"/>
</dbReference>
<dbReference type="SUPFAM" id="SSF53623">
    <property type="entry name" value="MurD-like peptide ligases, catalytic domain"/>
    <property type="match status" value="1"/>
</dbReference>
<comment type="similarity">
    <text evidence="1">Belongs to the folylpolyglutamate synthase family.</text>
</comment>
<dbReference type="NCBIfam" id="TIGR01499">
    <property type="entry name" value="folC"/>
    <property type="match status" value="1"/>
</dbReference>
<dbReference type="PROSITE" id="PS01011">
    <property type="entry name" value="FOLYLPOLYGLU_SYNT_1"/>
    <property type="match status" value="1"/>
</dbReference>
<evidence type="ECO:0000256" key="5">
    <source>
        <dbReference type="ARBA" id="ARBA00022840"/>
    </source>
</evidence>
<evidence type="ECO:0000313" key="8">
    <source>
        <dbReference type="EMBL" id="KAH0958093.1"/>
    </source>
</evidence>
<dbReference type="EMBL" id="JAIZPD010000017">
    <property type="protein sequence ID" value="KAH0958093.1"/>
    <property type="molecule type" value="Genomic_DNA"/>
</dbReference>
<evidence type="ECO:0000313" key="9">
    <source>
        <dbReference type="Proteomes" id="UP000824596"/>
    </source>
</evidence>
<feature type="compositionally biased region" description="Basic and acidic residues" evidence="7">
    <location>
        <begin position="672"/>
        <end position="685"/>
    </location>
</feature>
<protein>
    <submittedName>
        <fullName evidence="8">Mur ligase middle domain-containing protein</fullName>
    </submittedName>
</protein>
<dbReference type="PANTHER" id="PTHR11136">
    <property type="entry name" value="FOLYLPOLYGLUTAMATE SYNTHASE-RELATED"/>
    <property type="match status" value="1"/>
</dbReference>
<dbReference type="InterPro" id="IPR036565">
    <property type="entry name" value="Mur-like_cat_sf"/>
</dbReference>
<keyword evidence="6" id="KW-0460">Magnesium</keyword>
<keyword evidence="4" id="KW-0547">Nucleotide-binding</keyword>
<dbReference type="Gene3D" id="3.40.1190.10">
    <property type="entry name" value="Mur-like, catalytic domain"/>
    <property type="match status" value="1"/>
</dbReference>
<dbReference type="PANTHER" id="PTHR11136:SF0">
    <property type="entry name" value="DIHYDROFOLATE SYNTHETASE-RELATED"/>
    <property type="match status" value="1"/>
</dbReference>
<evidence type="ECO:0000256" key="7">
    <source>
        <dbReference type="SAM" id="MobiDB-lite"/>
    </source>
</evidence>
<dbReference type="RefSeq" id="XP_044715607.1">
    <property type="nucleotide sequence ID" value="XM_044869258.1"/>
</dbReference>
<proteinExistence type="inferred from homology"/>